<proteinExistence type="predicted"/>
<name>W9V9J1_9GAMM</name>
<dbReference type="Proteomes" id="UP000019460">
    <property type="component" value="Unassembled WGS sequence"/>
</dbReference>
<evidence type="ECO:0000313" key="1">
    <source>
        <dbReference type="EMBL" id="EXJ13546.1"/>
    </source>
</evidence>
<gene>
    <name evidence="1" type="ORF">D779_3640</name>
</gene>
<dbReference type="STRING" id="1249627.D779_3640"/>
<sequence length="50" mass="5528">MRETARARSVGSAETINIGIARRLLQRIDAHAARADRVVEMLDGRILSPN</sequence>
<keyword evidence="2" id="KW-1185">Reference proteome</keyword>
<dbReference type="AlphaFoldDB" id="W9V9J1"/>
<accession>W9V9J1</accession>
<comment type="caution">
    <text evidence="1">The sequence shown here is derived from an EMBL/GenBank/DDBJ whole genome shotgun (WGS) entry which is preliminary data.</text>
</comment>
<reference evidence="1 2" key="1">
    <citation type="submission" date="2012-11" db="EMBL/GenBank/DDBJ databases">
        <title>Genome assembly of Thiorhodococcus sp. AK35.</title>
        <authorList>
            <person name="Nupur N."/>
            <person name="Khatri I."/>
            <person name="Subramanian S."/>
            <person name="Pinnaka A."/>
        </authorList>
    </citation>
    <scope>NUCLEOTIDE SEQUENCE [LARGE SCALE GENOMIC DNA]</scope>
    <source>
        <strain evidence="1 2">AK35</strain>
    </source>
</reference>
<dbReference type="EMBL" id="AONC01000066">
    <property type="protein sequence ID" value="EXJ13546.1"/>
    <property type="molecule type" value="Genomic_DNA"/>
</dbReference>
<evidence type="ECO:0000313" key="2">
    <source>
        <dbReference type="Proteomes" id="UP000019460"/>
    </source>
</evidence>
<organism evidence="1 2">
    <name type="scientific">Imhoffiella purpurea</name>
    <dbReference type="NCBI Taxonomy" id="1249627"/>
    <lineage>
        <taxon>Bacteria</taxon>
        <taxon>Pseudomonadati</taxon>
        <taxon>Pseudomonadota</taxon>
        <taxon>Gammaproteobacteria</taxon>
        <taxon>Chromatiales</taxon>
        <taxon>Chromatiaceae</taxon>
        <taxon>Imhoffiella</taxon>
    </lineage>
</organism>
<protein>
    <submittedName>
        <fullName evidence="1">Uncharacterized protein</fullName>
    </submittedName>
</protein>